<evidence type="ECO:0000313" key="2">
    <source>
        <dbReference type="Proteomes" id="UP000630594"/>
    </source>
</evidence>
<protein>
    <submittedName>
        <fullName evidence="1">Uncharacterized protein</fullName>
    </submittedName>
</protein>
<evidence type="ECO:0000313" key="1">
    <source>
        <dbReference type="EMBL" id="GGD10680.1"/>
    </source>
</evidence>
<keyword evidence="2" id="KW-1185">Reference proteome</keyword>
<comment type="caution">
    <text evidence="1">The sequence shown here is derived from an EMBL/GenBank/DDBJ whole genome shotgun (WGS) entry which is preliminary data.</text>
</comment>
<dbReference type="Proteomes" id="UP000630594">
    <property type="component" value="Unassembled WGS sequence"/>
</dbReference>
<gene>
    <name evidence="1" type="ORF">GCM10007231_06810</name>
</gene>
<sequence length="64" mass="7405">MSADVSANPPKNDAWRPYGDVRFVLIRNTGRLKPSRGLILDWKREGRRWRPSWSGTTTPHSNRS</sequence>
<dbReference type="EMBL" id="BMCK01000001">
    <property type="protein sequence ID" value="GGD10680.1"/>
    <property type="molecule type" value="Genomic_DNA"/>
</dbReference>
<accession>A0ABQ1Q1S3</accession>
<name>A0ABQ1Q1S3_9ACTN</name>
<proteinExistence type="predicted"/>
<reference evidence="2" key="1">
    <citation type="journal article" date="2019" name="Int. J. Syst. Evol. Microbiol.">
        <title>The Global Catalogue of Microorganisms (GCM) 10K type strain sequencing project: providing services to taxonomists for standard genome sequencing and annotation.</title>
        <authorList>
            <consortium name="The Broad Institute Genomics Platform"/>
            <consortium name="The Broad Institute Genome Sequencing Center for Infectious Disease"/>
            <person name="Wu L."/>
            <person name="Ma J."/>
        </authorList>
    </citation>
    <scope>NUCLEOTIDE SEQUENCE [LARGE SCALE GENOMIC DNA]</scope>
    <source>
        <strain evidence="2">CCM 7403</strain>
    </source>
</reference>
<organism evidence="1 2">
    <name type="scientific">Nocardioides daphniae</name>
    <dbReference type="NCBI Taxonomy" id="402297"/>
    <lineage>
        <taxon>Bacteria</taxon>
        <taxon>Bacillati</taxon>
        <taxon>Actinomycetota</taxon>
        <taxon>Actinomycetes</taxon>
        <taxon>Propionibacteriales</taxon>
        <taxon>Nocardioidaceae</taxon>
        <taxon>Nocardioides</taxon>
    </lineage>
</organism>